<evidence type="ECO:0000313" key="3">
    <source>
        <dbReference type="EMBL" id="TDU66154.1"/>
    </source>
</evidence>
<dbReference type="InterPro" id="IPR025588">
    <property type="entry name" value="YcxB-like_C"/>
</dbReference>
<name>A0A4R7RLG7_9BACT</name>
<comment type="caution">
    <text evidence="3">The sequence shown here is derived from an EMBL/GenBank/DDBJ whole genome shotgun (WGS) entry which is preliminary data.</text>
</comment>
<gene>
    <name evidence="3" type="ORF">EI77_03893</name>
</gene>
<keyword evidence="1" id="KW-0812">Transmembrane</keyword>
<dbReference type="AlphaFoldDB" id="A0A4R7RLG7"/>
<keyword evidence="1" id="KW-0472">Membrane</keyword>
<evidence type="ECO:0000256" key="1">
    <source>
        <dbReference type="SAM" id="Phobius"/>
    </source>
</evidence>
<accession>A0A4R7RLG7</accession>
<reference evidence="3 4" key="1">
    <citation type="submission" date="2019-03" db="EMBL/GenBank/DDBJ databases">
        <title>Genomic Encyclopedia of Archaeal and Bacterial Type Strains, Phase II (KMG-II): from individual species to whole genera.</title>
        <authorList>
            <person name="Goeker M."/>
        </authorList>
    </citation>
    <scope>NUCLEOTIDE SEQUENCE [LARGE SCALE GENOMIC DNA]</scope>
    <source>
        <strain evidence="3 4">ATCC 25309</strain>
    </source>
</reference>
<dbReference type="Pfam" id="PF14317">
    <property type="entry name" value="YcxB"/>
    <property type="match status" value="1"/>
</dbReference>
<feature type="transmembrane region" description="Helical" evidence="1">
    <location>
        <begin position="12"/>
        <end position="34"/>
    </location>
</feature>
<feature type="transmembrane region" description="Helical" evidence="1">
    <location>
        <begin position="46"/>
        <end position="63"/>
    </location>
</feature>
<keyword evidence="1" id="KW-1133">Transmembrane helix</keyword>
<organism evidence="3 4">
    <name type="scientific">Prosthecobacter fusiformis</name>
    <dbReference type="NCBI Taxonomy" id="48464"/>
    <lineage>
        <taxon>Bacteria</taxon>
        <taxon>Pseudomonadati</taxon>
        <taxon>Verrucomicrobiota</taxon>
        <taxon>Verrucomicrobiia</taxon>
        <taxon>Verrucomicrobiales</taxon>
        <taxon>Verrucomicrobiaceae</taxon>
        <taxon>Prosthecobacter</taxon>
    </lineage>
</organism>
<protein>
    <submittedName>
        <fullName evidence="3">YcxB-like protein</fullName>
    </submittedName>
</protein>
<sequence length="156" mass="17798">MLAGYKWHSRRSTVFGWPLWVAVALVVISTIPSIISQGKIQMFPQYWFLVGAALLLALAYWMGPRIYLRALKTSPSFGTTVSYQFNDQGLLVRMPLGEGKFDWDYFIESISTPDGAMIYSHKKAFNWLPKTAFSSESDYDRFLQLISTKTKHSKIG</sequence>
<proteinExistence type="predicted"/>
<evidence type="ECO:0000313" key="4">
    <source>
        <dbReference type="Proteomes" id="UP000295662"/>
    </source>
</evidence>
<dbReference type="Proteomes" id="UP000295662">
    <property type="component" value="Unassembled WGS sequence"/>
</dbReference>
<keyword evidence="4" id="KW-1185">Reference proteome</keyword>
<feature type="domain" description="YcxB-like C-terminal" evidence="2">
    <location>
        <begin position="85"/>
        <end position="146"/>
    </location>
</feature>
<evidence type="ECO:0000259" key="2">
    <source>
        <dbReference type="Pfam" id="PF14317"/>
    </source>
</evidence>
<dbReference type="EMBL" id="SOCA01000009">
    <property type="protein sequence ID" value="TDU66154.1"/>
    <property type="molecule type" value="Genomic_DNA"/>
</dbReference>